<gene>
    <name evidence="4" type="ORF">EHS24_001020</name>
</gene>
<dbReference type="InterPro" id="IPR001466">
    <property type="entry name" value="Beta-lactam-related"/>
</dbReference>
<dbReference type="PANTHER" id="PTHR43283:SF17">
    <property type="entry name" value="(LOVD), PUTATIVE (AFU_ORTHOLOGUE AFUA_5G00920)-RELATED"/>
    <property type="match status" value="1"/>
</dbReference>
<evidence type="ECO:0000259" key="3">
    <source>
        <dbReference type="Pfam" id="PF00144"/>
    </source>
</evidence>
<keyword evidence="5" id="KW-1185">Reference proteome</keyword>
<dbReference type="RefSeq" id="XP_028480683.1">
    <property type="nucleotide sequence ID" value="XM_028616826.1"/>
</dbReference>
<dbReference type="PANTHER" id="PTHR43283">
    <property type="entry name" value="BETA-LACTAMASE-RELATED"/>
    <property type="match status" value="1"/>
</dbReference>
<organism evidence="4 5">
    <name type="scientific">Apiotrichum porosum</name>
    <dbReference type="NCBI Taxonomy" id="105984"/>
    <lineage>
        <taxon>Eukaryota</taxon>
        <taxon>Fungi</taxon>
        <taxon>Dikarya</taxon>
        <taxon>Basidiomycota</taxon>
        <taxon>Agaricomycotina</taxon>
        <taxon>Tremellomycetes</taxon>
        <taxon>Trichosporonales</taxon>
        <taxon>Trichosporonaceae</taxon>
        <taxon>Apiotrichum</taxon>
    </lineage>
</organism>
<dbReference type="GeneID" id="39585563"/>
<name>A0A427YBL8_9TREE</name>
<dbReference type="SUPFAM" id="SSF56601">
    <property type="entry name" value="beta-lactamase/transpeptidase-like"/>
    <property type="match status" value="1"/>
</dbReference>
<dbReference type="InterPro" id="IPR012338">
    <property type="entry name" value="Beta-lactam/transpept-like"/>
</dbReference>
<evidence type="ECO:0000313" key="4">
    <source>
        <dbReference type="EMBL" id="RSH88475.1"/>
    </source>
</evidence>
<dbReference type="Proteomes" id="UP000279236">
    <property type="component" value="Unassembled WGS sequence"/>
</dbReference>
<dbReference type="EMBL" id="RSCE01000001">
    <property type="protein sequence ID" value="RSH88475.1"/>
    <property type="molecule type" value="Genomic_DNA"/>
</dbReference>
<evidence type="ECO:0000256" key="2">
    <source>
        <dbReference type="ARBA" id="ARBA00022801"/>
    </source>
</evidence>
<keyword evidence="2" id="KW-0378">Hydrolase</keyword>
<comment type="similarity">
    <text evidence="1">Belongs to the class-A beta-lactamase family.</text>
</comment>
<comment type="caution">
    <text evidence="4">The sequence shown here is derived from an EMBL/GenBank/DDBJ whole genome shotgun (WGS) entry which is preliminary data.</text>
</comment>
<sequence length="444" mass="48119">MIPIPRLKPDGAAILNTALAATGVPGTLAVANAEGILFSGTTGPFDPLKPDSRALKEDDLMWFASTTKLLTSICYLQLVDRGLLTLDTDMRTKFAPLDEAASKIIVGFEKDDTPIYKPNTEPVTLLSFLNLTCGFGMEYGPTVMRHKKRAAKGRGFVNSCKVENLIHTPLCFEPGTSFQYGNSFDWLGLMLPHLTGTSSEDYLQDNILKPLGLKATTFFPFGPDWDDRLMPLRWRRSDGVFQAIDRKSPAAMLMLPRKEEIEYVVGGGAAYSTSHDYAVILQHLLAHYVAIHNGAPRPANPILSDKSVESLFNPTLPESAIEDVAECVTHVLGEAIAPGEADWTTATAIYTPHDGRRRPCLGMPGRHAGSIGWGGAAGTLYWIDLKAGIAGGRGTYHICYLDSDVLRATGTSIHGVGDRVSLPTELVAELVRAAACLWSSEMEG</sequence>
<proteinExistence type="inferred from homology"/>
<dbReference type="AlphaFoldDB" id="A0A427YBL8"/>
<accession>A0A427YBL8</accession>
<reference evidence="4 5" key="1">
    <citation type="submission" date="2018-11" db="EMBL/GenBank/DDBJ databases">
        <title>Genome sequence of Apiotrichum porosum DSM 27194.</title>
        <authorList>
            <person name="Aliyu H."/>
            <person name="Gorte O."/>
            <person name="Ochsenreither K."/>
        </authorList>
    </citation>
    <scope>NUCLEOTIDE SEQUENCE [LARGE SCALE GENOMIC DNA]</scope>
    <source>
        <strain evidence="4 5">DSM 27194</strain>
    </source>
</reference>
<dbReference type="GO" id="GO:0016787">
    <property type="term" value="F:hydrolase activity"/>
    <property type="evidence" value="ECO:0007669"/>
    <property type="project" value="UniProtKB-KW"/>
</dbReference>
<evidence type="ECO:0000256" key="1">
    <source>
        <dbReference type="ARBA" id="ARBA00009009"/>
    </source>
</evidence>
<protein>
    <recommendedName>
        <fullName evidence="3">Beta-lactamase-related domain-containing protein</fullName>
    </recommendedName>
</protein>
<dbReference type="Pfam" id="PF00144">
    <property type="entry name" value="Beta-lactamase"/>
    <property type="match status" value="1"/>
</dbReference>
<feature type="domain" description="Beta-lactamase-related" evidence="3">
    <location>
        <begin position="51"/>
        <end position="390"/>
    </location>
</feature>
<dbReference type="OrthoDB" id="428260at2759"/>
<dbReference type="InterPro" id="IPR050789">
    <property type="entry name" value="Diverse_Enzym_Activities"/>
</dbReference>
<evidence type="ECO:0000313" key="5">
    <source>
        <dbReference type="Proteomes" id="UP000279236"/>
    </source>
</evidence>
<dbReference type="Gene3D" id="3.40.710.10">
    <property type="entry name" value="DD-peptidase/beta-lactamase superfamily"/>
    <property type="match status" value="1"/>
</dbReference>